<dbReference type="EMBL" id="AZBU02000002">
    <property type="protein sequence ID" value="TKR96814.1"/>
    <property type="molecule type" value="Genomic_DNA"/>
</dbReference>
<reference evidence="1 2" key="1">
    <citation type="journal article" date="2015" name="Genome Biol.">
        <title>Comparative genomics of Steinernema reveals deeply conserved gene regulatory networks.</title>
        <authorList>
            <person name="Dillman A.R."/>
            <person name="Macchietto M."/>
            <person name="Porter C.F."/>
            <person name="Rogers A."/>
            <person name="Williams B."/>
            <person name="Antoshechkin I."/>
            <person name="Lee M.M."/>
            <person name="Goodwin Z."/>
            <person name="Lu X."/>
            <person name="Lewis E.E."/>
            <person name="Goodrich-Blair H."/>
            <person name="Stock S.P."/>
            <person name="Adams B.J."/>
            <person name="Sternberg P.W."/>
            <person name="Mortazavi A."/>
        </authorList>
    </citation>
    <scope>NUCLEOTIDE SEQUENCE [LARGE SCALE GENOMIC DNA]</scope>
    <source>
        <strain evidence="1 2">ALL</strain>
    </source>
</reference>
<comment type="caution">
    <text evidence="1">The sequence shown here is derived from an EMBL/GenBank/DDBJ whole genome shotgun (WGS) entry which is preliminary data.</text>
</comment>
<name>A0A4U5PLG0_STECR</name>
<evidence type="ECO:0000313" key="2">
    <source>
        <dbReference type="Proteomes" id="UP000298663"/>
    </source>
</evidence>
<dbReference type="AlphaFoldDB" id="A0A4U5PLG0"/>
<organism evidence="1 2">
    <name type="scientific">Steinernema carpocapsae</name>
    <name type="common">Entomopathogenic nematode</name>
    <dbReference type="NCBI Taxonomy" id="34508"/>
    <lineage>
        <taxon>Eukaryota</taxon>
        <taxon>Metazoa</taxon>
        <taxon>Ecdysozoa</taxon>
        <taxon>Nematoda</taxon>
        <taxon>Chromadorea</taxon>
        <taxon>Rhabditida</taxon>
        <taxon>Tylenchina</taxon>
        <taxon>Panagrolaimomorpha</taxon>
        <taxon>Strongyloidoidea</taxon>
        <taxon>Steinernematidae</taxon>
        <taxon>Steinernema</taxon>
    </lineage>
</organism>
<gene>
    <name evidence="1" type="ORF">L596_010778</name>
</gene>
<dbReference type="Proteomes" id="UP000298663">
    <property type="component" value="Unassembled WGS sequence"/>
</dbReference>
<sequence length="82" mass="8658">MQAPKTAAVTKNRNLHCLVTTGVAFETISNSNTSSSLEDLSLALGWLAAGSGRSLEALVLEWAAKESSNLISRSASPRLRLS</sequence>
<reference evidence="1 2" key="2">
    <citation type="journal article" date="2019" name="G3 (Bethesda)">
        <title>Hybrid Assembly of the Genome of the Entomopathogenic Nematode Steinernema carpocapsae Identifies the X-Chromosome.</title>
        <authorList>
            <person name="Serra L."/>
            <person name="Macchietto M."/>
            <person name="Macias-Munoz A."/>
            <person name="McGill C.J."/>
            <person name="Rodriguez I.M."/>
            <person name="Rodriguez B."/>
            <person name="Murad R."/>
            <person name="Mortazavi A."/>
        </authorList>
    </citation>
    <scope>NUCLEOTIDE SEQUENCE [LARGE SCALE GENOMIC DNA]</scope>
    <source>
        <strain evidence="1 2">ALL</strain>
    </source>
</reference>
<protein>
    <submittedName>
        <fullName evidence="1">Uncharacterized protein</fullName>
    </submittedName>
</protein>
<proteinExistence type="predicted"/>
<accession>A0A4U5PLG0</accession>
<keyword evidence="2" id="KW-1185">Reference proteome</keyword>
<evidence type="ECO:0000313" key="1">
    <source>
        <dbReference type="EMBL" id="TKR96814.1"/>
    </source>
</evidence>